<organism evidence="2 3">
    <name type="scientific">Roseicyclus marinus</name>
    <dbReference type="NCBI Taxonomy" id="2161673"/>
    <lineage>
        <taxon>Bacteria</taxon>
        <taxon>Pseudomonadati</taxon>
        <taxon>Pseudomonadota</taxon>
        <taxon>Alphaproteobacteria</taxon>
        <taxon>Rhodobacterales</taxon>
        <taxon>Roseobacteraceae</taxon>
        <taxon>Roseicyclus</taxon>
    </lineage>
</organism>
<evidence type="ECO:0000256" key="1">
    <source>
        <dbReference type="SAM" id="Phobius"/>
    </source>
</evidence>
<dbReference type="EMBL" id="AP027266">
    <property type="protein sequence ID" value="BDW86302.1"/>
    <property type="molecule type" value="Genomic_DNA"/>
</dbReference>
<dbReference type="KEGG" id="rmai:MACH21_24790"/>
<keyword evidence="3" id="KW-1185">Reference proteome</keyword>
<gene>
    <name evidence="2" type="ORF">MACH21_24790</name>
</gene>
<dbReference type="RefSeq" id="WP_338272231.1">
    <property type="nucleotide sequence ID" value="NZ_AP027266.1"/>
</dbReference>
<evidence type="ECO:0000313" key="3">
    <source>
        <dbReference type="Proteomes" id="UP001337723"/>
    </source>
</evidence>
<dbReference type="Proteomes" id="UP001337723">
    <property type="component" value="Chromosome"/>
</dbReference>
<keyword evidence="1" id="KW-1133">Transmembrane helix</keyword>
<accession>A0AA48H9K1</accession>
<proteinExistence type="predicted"/>
<name>A0AA48H9K1_9RHOB</name>
<keyword evidence="1" id="KW-0472">Membrane</keyword>
<protein>
    <submittedName>
        <fullName evidence="2">Uncharacterized protein</fullName>
    </submittedName>
</protein>
<reference evidence="2 3" key="1">
    <citation type="submission" date="2023-01" db="EMBL/GenBank/DDBJ databases">
        <title>Complete genome sequence of Roseicyclus marinus strain Dej080120_10.</title>
        <authorList>
            <person name="Ueki S."/>
            <person name="Maruyama F."/>
        </authorList>
    </citation>
    <scope>NUCLEOTIDE SEQUENCE [LARGE SCALE GENOMIC DNA]</scope>
    <source>
        <strain evidence="2 3">Dej080120_10</strain>
    </source>
</reference>
<feature type="transmembrane region" description="Helical" evidence="1">
    <location>
        <begin position="31"/>
        <end position="53"/>
    </location>
</feature>
<dbReference type="AlphaFoldDB" id="A0AA48H9K1"/>
<sequence length="83" mass="9175">MGKSRIPFLSDAELSRWKTRARRFLVRVRQVVPPGGRLVLGVLLMMGGLLAFLPVLGLWMLPLGLAVASLDVVPALRWLRGGR</sequence>
<keyword evidence="1" id="KW-0812">Transmembrane</keyword>
<evidence type="ECO:0000313" key="2">
    <source>
        <dbReference type="EMBL" id="BDW86302.1"/>
    </source>
</evidence>